<sequence>MNTVPPTGSYVVDIARDKVGQVMSCDRSRLRLRPVRGGLAWGSELSNIRQATTDEVLSAKVKAANAESGREEVSVLTVIRFADWAITPETASEAPAIVHELECTTCGAISGADEDFETARDWAFRHVRRTPSHTGYREIIHRFWRATLVR</sequence>
<evidence type="ECO:0000313" key="3">
    <source>
        <dbReference type="Proteomes" id="UP001501102"/>
    </source>
</evidence>
<reference evidence="3" key="1">
    <citation type="journal article" date="2019" name="Int. J. Syst. Evol. Microbiol.">
        <title>The Global Catalogue of Microorganisms (GCM) 10K type strain sequencing project: providing services to taxonomists for standard genome sequencing and annotation.</title>
        <authorList>
            <consortium name="The Broad Institute Genomics Platform"/>
            <consortium name="The Broad Institute Genome Sequencing Center for Infectious Disease"/>
            <person name="Wu L."/>
            <person name="Ma J."/>
        </authorList>
    </citation>
    <scope>NUCLEOTIDE SEQUENCE [LARGE SCALE GENOMIC DNA]</scope>
    <source>
        <strain evidence="3">JCM 4087</strain>
    </source>
</reference>
<protein>
    <recommendedName>
        <fullName evidence="1">DUF7848 domain-containing protein</fullName>
    </recommendedName>
</protein>
<comment type="caution">
    <text evidence="2">The sequence shown here is derived from an EMBL/GenBank/DDBJ whole genome shotgun (WGS) entry which is preliminary data.</text>
</comment>
<proteinExistence type="predicted"/>
<evidence type="ECO:0000313" key="2">
    <source>
        <dbReference type="EMBL" id="GAA2934333.1"/>
    </source>
</evidence>
<dbReference type="RefSeq" id="WP_344964102.1">
    <property type="nucleotide sequence ID" value="NZ_BAAAXZ010000123.1"/>
</dbReference>
<dbReference type="EMBL" id="BAAAXZ010000123">
    <property type="protein sequence ID" value="GAA2934333.1"/>
    <property type="molecule type" value="Genomic_DNA"/>
</dbReference>
<name>A0ABP6JLQ0_STRTU</name>
<feature type="domain" description="DUF7848" evidence="1">
    <location>
        <begin position="77"/>
        <end position="147"/>
    </location>
</feature>
<dbReference type="Pfam" id="PF25232">
    <property type="entry name" value="DUF7848"/>
    <property type="match status" value="1"/>
</dbReference>
<keyword evidence="3" id="KW-1185">Reference proteome</keyword>
<gene>
    <name evidence="2" type="ORF">GCM10020221_32560</name>
</gene>
<dbReference type="InterPro" id="IPR057170">
    <property type="entry name" value="DUF7848"/>
</dbReference>
<accession>A0ABP6JLQ0</accession>
<dbReference type="Proteomes" id="UP001501102">
    <property type="component" value="Unassembled WGS sequence"/>
</dbReference>
<evidence type="ECO:0000259" key="1">
    <source>
        <dbReference type="Pfam" id="PF25232"/>
    </source>
</evidence>
<organism evidence="2 3">
    <name type="scientific">Streptomyces thioluteus</name>
    <dbReference type="NCBI Taxonomy" id="66431"/>
    <lineage>
        <taxon>Bacteria</taxon>
        <taxon>Bacillati</taxon>
        <taxon>Actinomycetota</taxon>
        <taxon>Actinomycetes</taxon>
        <taxon>Kitasatosporales</taxon>
        <taxon>Streptomycetaceae</taxon>
        <taxon>Streptomyces</taxon>
    </lineage>
</organism>